<feature type="transmembrane region" description="Helical" evidence="2">
    <location>
        <begin position="253"/>
        <end position="275"/>
    </location>
</feature>
<feature type="compositionally biased region" description="Low complexity" evidence="1">
    <location>
        <begin position="1"/>
        <end position="15"/>
    </location>
</feature>
<dbReference type="Gene3D" id="1.20.210.10">
    <property type="entry name" value="Cytochrome c oxidase-like, subunit I domain"/>
    <property type="match status" value="1"/>
</dbReference>
<dbReference type="RefSeq" id="WP_112430836.1">
    <property type="nucleotide sequence ID" value="NZ_MCIF01000002.1"/>
</dbReference>
<accession>A0A328VM72</accession>
<feature type="transmembrane region" description="Helical" evidence="2">
    <location>
        <begin position="136"/>
        <end position="163"/>
    </location>
</feature>
<feature type="region of interest" description="Disordered" evidence="1">
    <location>
        <begin position="1"/>
        <end position="23"/>
    </location>
</feature>
<evidence type="ECO:0000256" key="1">
    <source>
        <dbReference type="SAM" id="MobiDB-lite"/>
    </source>
</evidence>
<feature type="transmembrane region" description="Helical" evidence="2">
    <location>
        <begin position="106"/>
        <end position="124"/>
    </location>
</feature>
<protein>
    <submittedName>
        <fullName evidence="3">Uncharacterized protein</fullName>
    </submittedName>
</protein>
<feature type="transmembrane region" description="Helical" evidence="2">
    <location>
        <begin position="459"/>
        <end position="484"/>
    </location>
</feature>
<keyword evidence="4" id="KW-1185">Reference proteome</keyword>
<evidence type="ECO:0000313" key="3">
    <source>
        <dbReference type="EMBL" id="RAQ96890.1"/>
    </source>
</evidence>
<sequence>MSAAEATSSASAANAGRERERPQEPFKLVSPVLRASLLIGSGGGFLLAAVLTVTQALHLALATWWSALVQAHGHLQLYGWAALFVIGVSFHFLPRLRGTALPLPRLVPWILGLQTGGLLLRALAQPLLTLTGPVPLLWRLALVVSGGSEGLALLLAAAEYLLLLRHGPALSTRKAFSGIAPFISLAALALAVAAILNLVNMLQAATQSGLAPQPGDDLNVSLGLFGFLISFALAVSAQSLPMYAGLEAFPRPILWPLAGGYGLGLLLFCLGLSLAKGAEVTAASTAWPLRFLEGPGLLLLGGVIAGFVTIFINMMRRRGRLPAHVAALSPSPEALAHSYRRHTARQSQAYGPFVALIASAYLWAFFSALLLISAGLILLWGSPLPFSLDVPRHGLAMGFITLLICGIAPRMIPGFSGGTITSPRLVAATLWLGNLATALRVFPLLLASPLGSLWSGSSLLLSLLFALSGPSGLATVVCLACNLWPALRSRGGKS</sequence>
<dbReference type="AlphaFoldDB" id="A0A328VM72"/>
<organism evidence="3 4">
    <name type="scientific">Thermogemmatispora tikiterensis</name>
    <dbReference type="NCBI Taxonomy" id="1825093"/>
    <lineage>
        <taxon>Bacteria</taxon>
        <taxon>Bacillati</taxon>
        <taxon>Chloroflexota</taxon>
        <taxon>Ktedonobacteria</taxon>
        <taxon>Thermogemmatisporales</taxon>
        <taxon>Thermogemmatisporaceae</taxon>
        <taxon>Thermogemmatispora</taxon>
    </lineage>
</organism>
<feature type="transmembrane region" description="Helical" evidence="2">
    <location>
        <begin position="393"/>
        <end position="413"/>
    </location>
</feature>
<feature type="transmembrane region" description="Helical" evidence="2">
    <location>
        <begin position="295"/>
        <end position="314"/>
    </location>
</feature>
<keyword evidence="2" id="KW-0812">Transmembrane</keyword>
<evidence type="ECO:0000313" key="4">
    <source>
        <dbReference type="Proteomes" id="UP000248706"/>
    </source>
</evidence>
<name>A0A328VM72_9CHLR</name>
<dbReference type="InterPro" id="IPR036927">
    <property type="entry name" value="Cyt_c_oxase-like_su1_sf"/>
</dbReference>
<keyword evidence="2" id="KW-1133">Transmembrane helix</keyword>
<comment type="caution">
    <text evidence="3">The sequence shown here is derived from an EMBL/GenBank/DDBJ whole genome shotgun (WGS) entry which is preliminary data.</text>
</comment>
<feature type="transmembrane region" description="Helical" evidence="2">
    <location>
        <begin position="37"/>
        <end position="65"/>
    </location>
</feature>
<feature type="transmembrane region" description="Helical" evidence="2">
    <location>
        <begin position="350"/>
        <end position="381"/>
    </location>
</feature>
<feature type="transmembrane region" description="Helical" evidence="2">
    <location>
        <begin position="425"/>
        <end position="447"/>
    </location>
</feature>
<proteinExistence type="predicted"/>
<feature type="transmembrane region" description="Helical" evidence="2">
    <location>
        <begin position="77"/>
        <end position="94"/>
    </location>
</feature>
<dbReference type="EMBL" id="MCIF01000002">
    <property type="protein sequence ID" value="RAQ96890.1"/>
    <property type="molecule type" value="Genomic_DNA"/>
</dbReference>
<gene>
    <name evidence="3" type="ORF">A4R35_15235</name>
</gene>
<evidence type="ECO:0000256" key="2">
    <source>
        <dbReference type="SAM" id="Phobius"/>
    </source>
</evidence>
<dbReference type="Proteomes" id="UP000248706">
    <property type="component" value="Unassembled WGS sequence"/>
</dbReference>
<feature type="transmembrane region" description="Helical" evidence="2">
    <location>
        <begin position="175"/>
        <end position="198"/>
    </location>
</feature>
<dbReference type="OrthoDB" id="108119at2"/>
<keyword evidence="2" id="KW-0472">Membrane</keyword>
<reference evidence="3 4" key="1">
    <citation type="submission" date="2016-08" db="EMBL/GenBank/DDBJ databases">
        <title>Analysis of Carbohydrate Active Enzymes in Thermogemmatispora T81 Reveals Carbohydrate Degradation Ability.</title>
        <authorList>
            <person name="Tomazini A."/>
            <person name="Lal S."/>
            <person name="Stott M."/>
            <person name="Henrissat B."/>
            <person name="Polikarpov I."/>
            <person name="Sparling R."/>
            <person name="Levin D.B."/>
        </authorList>
    </citation>
    <scope>NUCLEOTIDE SEQUENCE [LARGE SCALE GENOMIC DNA]</scope>
    <source>
        <strain evidence="3 4">T81</strain>
    </source>
</reference>
<feature type="transmembrane region" description="Helical" evidence="2">
    <location>
        <begin position="218"/>
        <end position="241"/>
    </location>
</feature>